<dbReference type="PANTHER" id="PTHR10775:SF182">
    <property type="entry name" value="TRANSPOSON, EN_SPM-LIKE, TRANSPOSASE-ASSOCIATED DOMAIN PROTEIN-RELATED"/>
    <property type="match status" value="1"/>
</dbReference>
<dbReference type="Pfam" id="PF02992">
    <property type="entry name" value="Transposase_21"/>
    <property type="match status" value="1"/>
</dbReference>
<accession>A0AAW2NRL3</accession>
<gene>
    <name evidence="1" type="ORF">Sradi_4423100</name>
</gene>
<reference evidence="1" key="1">
    <citation type="submission" date="2020-06" db="EMBL/GenBank/DDBJ databases">
        <authorList>
            <person name="Li T."/>
            <person name="Hu X."/>
            <person name="Zhang T."/>
            <person name="Song X."/>
            <person name="Zhang H."/>
            <person name="Dai N."/>
            <person name="Sheng W."/>
            <person name="Hou X."/>
            <person name="Wei L."/>
        </authorList>
    </citation>
    <scope>NUCLEOTIDE SEQUENCE</scope>
    <source>
        <strain evidence="1">G02</strain>
        <tissue evidence="1">Leaf</tissue>
    </source>
</reference>
<dbReference type="InterPro" id="IPR004242">
    <property type="entry name" value="Transposase_21"/>
</dbReference>
<dbReference type="PANTHER" id="PTHR10775">
    <property type="entry name" value="OS08G0208400 PROTEIN"/>
    <property type="match status" value="1"/>
</dbReference>
<protein>
    <submittedName>
        <fullName evidence="1">Uncharacterized protein</fullName>
    </submittedName>
</protein>
<proteinExistence type="predicted"/>
<organism evidence="1">
    <name type="scientific">Sesamum radiatum</name>
    <name type="common">Black benniseed</name>
    <dbReference type="NCBI Taxonomy" id="300843"/>
    <lineage>
        <taxon>Eukaryota</taxon>
        <taxon>Viridiplantae</taxon>
        <taxon>Streptophyta</taxon>
        <taxon>Embryophyta</taxon>
        <taxon>Tracheophyta</taxon>
        <taxon>Spermatophyta</taxon>
        <taxon>Magnoliopsida</taxon>
        <taxon>eudicotyledons</taxon>
        <taxon>Gunneridae</taxon>
        <taxon>Pentapetalae</taxon>
        <taxon>asterids</taxon>
        <taxon>lamiids</taxon>
        <taxon>Lamiales</taxon>
        <taxon>Pedaliaceae</taxon>
        <taxon>Sesamum</taxon>
    </lineage>
</organism>
<evidence type="ECO:0000313" key="1">
    <source>
        <dbReference type="EMBL" id="KAL0345918.1"/>
    </source>
</evidence>
<dbReference type="EMBL" id="JACGWJ010000019">
    <property type="protein sequence ID" value="KAL0345918.1"/>
    <property type="molecule type" value="Genomic_DNA"/>
</dbReference>
<sequence length="140" mass="16576">MEKIDAYRNGCMLYLKDYLEYCMFYGVSRYKPTGKRNPNYKKIPYAILRYRPLNPRLQKLYASKAIEEKMTWYGNQQTEEGSMCHSSDVETWSHFDRTNSDFTPQLRNVRLGLCTDGFAPHGMVERILVGSLYLHRTIFH</sequence>
<name>A0AAW2NRL3_SESRA</name>
<dbReference type="AlphaFoldDB" id="A0AAW2NRL3"/>
<comment type="caution">
    <text evidence="1">The sequence shown here is derived from an EMBL/GenBank/DDBJ whole genome shotgun (WGS) entry which is preliminary data.</text>
</comment>
<reference evidence="1" key="2">
    <citation type="journal article" date="2024" name="Plant">
        <title>Genomic evolution and insights into agronomic trait innovations of Sesamum species.</title>
        <authorList>
            <person name="Miao H."/>
            <person name="Wang L."/>
            <person name="Qu L."/>
            <person name="Liu H."/>
            <person name="Sun Y."/>
            <person name="Le M."/>
            <person name="Wang Q."/>
            <person name="Wei S."/>
            <person name="Zheng Y."/>
            <person name="Lin W."/>
            <person name="Duan Y."/>
            <person name="Cao H."/>
            <person name="Xiong S."/>
            <person name="Wang X."/>
            <person name="Wei L."/>
            <person name="Li C."/>
            <person name="Ma Q."/>
            <person name="Ju M."/>
            <person name="Zhao R."/>
            <person name="Li G."/>
            <person name="Mu C."/>
            <person name="Tian Q."/>
            <person name="Mei H."/>
            <person name="Zhang T."/>
            <person name="Gao T."/>
            <person name="Zhang H."/>
        </authorList>
    </citation>
    <scope>NUCLEOTIDE SEQUENCE</scope>
    <source>
        <strain evidence="1">G02</strain>
    </source>
</reference>